<dbReference type="HAMAP" id="MF_02120">
    <property type="entry name" value="LysA"/>
    <property type="match status" value="1"/>
</dbReference>
<dbReference type="SUPFAM" id="SSF50621">
    <property type="entry name" value="Alanine racemase C-terminal domain-like"/>
    <property type="match status" value="1"/>
</dbReference>
<dbReference type="EC" id="4.1.1.20" evidence="5 6"/>
<comment type="catalytic activity">
    <reaction evidence="5 8">
        <text>meso-2,6-diaminopimelate + H(+) = L-lysine + CO2</text>
        <dbReference type="Rhea" id="RHEA:15101"/>
        <dbReference type="ChEBI" id="CHEBI:15378"/>
        <dbReference type="ChEBI" id="CHEBI:16526"/>
        <dbReference type="ChEBI" id="CHEBI:32551"/>
        <dbReference type="ChEBI" id="CHEBI:57791"/>
        <dbReference type="EC" id="4.1.1.20"/>
    </reaction>
</comment>
<dbReference type="InterPro" id="IPR002986">
    <property type="entry name" value="DAP_deCOOHase_LysA"/>
</dbReference>
<feature type="modified residue" description="N6-(pyridoxal phosphate)lysine" evidence="5 7">
    <location>
        <position position="54"/>
    </location>
</feature>
<organism evidence="10 11">
    <name type="scientific">Candidatus Williamhamiltonella defendens</name>
    <dbReference type="NCBI Taxonomy" id="138072"/>
    <lineage>
        <taxon>Bacteria</taxon>
        <taxon>Pseudomonadati</taxon>
        <taxon>Pseudomonadota</taxon>
        <taxon>Gammaproteobacteria</taxon>
        <taxon>Enterobacterales</taxon>
        <taxon>Enterobacteriaceae</taxon>
        <taxon>aphid secondary symbionts</taxon>
        <taxon>Candidatus Williamhamiltonella</taxon>
    </lineage>
</organism>
<feature type="binding site" evidence="5">
    <location>
        <position position="343"/>
    </location>
    <ligand>
        <name>substrate</name>
    </ligand>
</feature>
<dbReference type="InterPro" id="IPR000183">
    <property type="entry name" value="Orn/DAP/Arg_de-COase"/>
</dbReference>
<evidence type="ECO:0000256" key="4">
    <source>
        <dbReference type="ARBA" id="ARBA00023239"/>
    </source>
</evidence>
<dbReference type="PANTHER" id="PTHR43727:SF2">
    <property type="entry name" value="GROUP IV DECARBOXYLASE"/>
    <property type="match status" value="1"/>
</dbReference>
<proteinExistence type="inferred from homology"/>
<evidence type="ECO:0000313" key="10">
    <source>
        <dbReference type="EMBL" id="ATW28993.1"/>
    </source>
</evidence>
<dbReference type="InterPro" id="IPR029066">
    <property type="entry name" value="PLP-binding_barrel"/>
</dbReference>
<dbReference type="NCBIfam" id="TIGR01048">
    <property type="entry name" value="lysA"/>
    <property type="match status" value="1"/>
</dbReference>
<feature type="binding site" evidence="5">
    <location>
        <position position="227"/>
    </location>
    <ligand>
        <name>pyridoxal 5'-phosphate</name>
        <dbReference type="ChEBI" id="CHEBI:597326"/>
    </ligand>
</feature>
<evidence type="ECO:0000259" key="9">
    <source>
        <dbReference type="Pfam" id="PF02784"/>
    </source>
</evidence>
<dbReference type="InterPro" id="IPR009006">
    <property type="entry name" value="Ala_racemase/Decarboxylase_C"/>
</dbReference>
<evidence type="ECO:0000256" key="5">
    <source>
        <dbReference type="HAMAP-Rule" id="MF_02120"/>
    </source>
</evidence>
<evidence type="ECO:0000256" key="1">
    <source>
        <dbReference type="ARBA" id="ARBA00001933"/>
    </source>
</evidence>
<dbReference type="Proteomes" id="UP000230008">
    <property type="component" value="Chromosome"/>
</dbReference>
<keyword evidence="2 5" id="KW-0210">Decarboxylase</keyword>
<evidence type="ECO:0000256" key="7">
    <source>
        <dbReference type="PIRSR" id="PIRSR600183-50"/>
    </source>
</evidence>
<dbReference type="AlphaFoldDB" id="A0A2D3T003"/>
<dbReference type="Gene3D" id="3.20.20.10">
    <property type="entry name" value="Alanine racemase"/>
    <property type="match status" value="1"/>
</dbReference>
<feature type="binding site" evidence="5">
    <location>
        <position position="378"/>
    </location>
    <ligand>
        <name>pyridoxal 5'-phosphate</name>
        <dbReference type="ChEBI" id="CHEBI:597326"/>
    </ligand>
</feature>
<gene>
    <name evidence="5" type="primary">lysA</name>
    <name evidence="10" type="ORF">BJP41_00025</name>
</gene>
<feature type="binding site" evidence="5">
    <location>
        <begin position="268"/>
        <end position="271"/>
    </location>
    <ligand>
        <name>pyridoxal 5'-phosphate</name>
        <dbReference type="ChEBI" id="CHEBI:597326"/>
    </ligand>
</feature>
<dbReference type="GO" id="GO:0008836">
    <property type="term" value="F:diaminopimelate decarboxylase activity"/>
    <property type="evidence" value="ECO:0007669"/>
    <property type="project" value="UniProtKB-UniRule"/>
</dbReference>
<dbReference type="RefSeq" id="WP_100102829.1">
    <property type="nucleotide sequence ID" value="NZ_CADIJJ010000001.1"/>
</dbReference>
<comment type="subunit">
    <text evidence="5">Homodimer.</text>
</comment>
<dbReference type="UniPathway" id="UPA00034">
    <property type="reaction ID" value="UER00027"/>
</dbReference>
<sequence length="420" mass="47269">MSLFLNDSFPPIKNDQFLFILKKFKSPIWIYHSDTIIEKIKKLSLFDSIRFAQKACSNIHILKLMREQNVKVDAVSLGEIEKALKANFIPGEASSDIIFTADLLDKMTLKKVIQLNIPVNAGSIDMLEQIGQSVSGHPVWIRINPGFGHGHHKKTNTGGENSKHGIWHEDLPKALEKIAQYQLKLIGFHMHIGSGVNYQHLKKVCDAMVEQVIKLNQDISAISAGGGLSVPYKKGEKEVDTEHYYNLWHRARKKISKHFGHPISLEIEPGRFLVAESGVLIAQIRAIKNMGNQHYIMVDAGFNDLMRPAMYGSYHRISLLPADGRDVSKEKNIKTVVAGPLCESGDVFTQNQNACLETRYLPPAFVDDYLIFHNTGAYGASMSSNYNSRPLIPEVLLKNGEAQLIRRRQTIEELISLELF</sequence>
<feature type="binding site" evidence="5">
    <location>
        <position position="271"/>
    </location>
    <ligand>
        <name>substrate</name>
    </ligand>
</feature>
<dbReference type="GO" id="GO:0009089">
    <property type="term" value="P:lysine biosynthetic process via diaminopimelate"/>
    <property type="evidence" value="ECO:0007669"/>
    <property type="project" value="UniProtKB-UniRule"/>
</dbReference>
<dbReference type="InterPro" id="IPR022644">
    <property type="entry name" value="De-COase2_N"/>
</dbReference>
<dbReference type="SUPFAM" id="SSF51419">
    <property type="entry name" value="PLP-binding barrel"/>
    <property type="match status" value="1"/>
</dbReference>
<accession>A0A2D3T003</accession>
<evidence type="ECO:0000256" key="8">
    <source>
        <dbReference type="RuleBase" id="RU003738"/>
    </source>
</evidence>
<reference evidence="11" key="2">
    <citation type="submission" date="2017-11" db="EMBL/GenBank/DDBJ databases">
        <title>PacBio sequencing of new strain of the secondary endosymbiont Candidatus Hamiltonella defensa.</title>
        <authorList>
            <person name="Strand M.R."/>
            <person name="Oliver K."/>
        </authorList>
    </citation>
    <scope>NUCLEOTIDE SEQUENCE [LARGE SCALE GENOMIC DNA]</scope>
    <source>
        <strain evidence="11">A2C</strain>
    </source>
</reference>
<feature type="domain" description="Orn/DAP/Arg decarboxylase 2 N-terminal" evidence="9">
    <location>
        <begin position="48"/>
        <end position="275"/>
    </location>
</feature>
<evidence type="ECO:0000256" key="3">
    <source>
        <dbReference type="ARBA" id="ARBA00022898"/>
    </source>
</evidence>
<feature type="binding site" evidence="5">
    <location>
        <position position="311"/>
    </location>
    <ligand>
        <name>substrate</name>
    </ligand>
</feature>
<feature type="binding site" evidence="5">
    <location>
        <position position="307"/>
    </location>
    <ligand>
        <name>substrate</name>
    </ligand>
</feature>
<feature type="binding site" evidence="5">
    <location>
        <position position="378"/>
    </location>
    <ligand>
        <name>substrate</name>
    </ligand>
</feature>
<keyword evidence="3 5" id="KW-0663">Pyridoxal phosphate</keyword>
<dbReference type="EMBL" id="CP017606">
    <property type="protein sequence ID" value="ATW28993.1"/>
    <property type="molecule type" value="Genomic_DNA"/>
</dbReference>
<comment type="pathway">
    <text evidence="5 8">Amino-acid biosynthesis; L-lysine biosynthesis via DAP pathway; L-lysine from DL-2,6-diaminopimelate: step 1/1.</text>
</comment>
<dbReference type="Pfam" id="PF02784">
    <property type="entry name" value="Orn_Arg_deC_N"/>
    <property type="match status" value="1"/>
</dbReference>
<comment type="cofactor">
    <cofactor evidence="1 5 7 8">
        <name>pyridoxal 5'-phosphate</name>
        <dbReference type="ChEBI" id="CHEBI:597326"/>
    </cofactor>
</comment>
<name>A0A2D3T003_9ENTR</name>
<dbReference type="CDD" id="cd06828">
    <property type="entry name" value="PLPDE_III_DapDC"/>
    <property type="match status" value="1"/>
</dbReference>
<reference evidence="11" key="1">
    <citation type="submission" date="2016-10" db="EMBL/GenBank/DDBJ databases">
        <authorList>
            <person name="Chevignon G."/>
        </authorList>
    </citation>
    <scope>NUCLEOTIDE SEQUENCE [LARGE SCALE GENOMIC DNA]</scope>
    <source>
        <strain evidence="11">A2C</strain>
    </source>
</reference>
<keyword evidence="5 8" id="KW-0457">Lysine biosynthesis</keyword>
<evidence type="ECO:0000313" key="11">
    <source>
        <dbReference type="Proteomes" id="UP000230008"/>
    </source>
</evidence>
<protein>
    <recommendedName>
        <fullName evidence="5 6">Diaminopimelate decarboxylase</fullName>
        <shortName evidence="5">DAP decarboxylase</shortName>
        <shortName evidence="5">DAPDC</shortName>
        <ecNumber evidence="5 6">4.1.1.20</ecNumber>
    </recommendedName>
</protein>
<keyword evidence="4 5" id="KW-0456">Lyase</keyword>
<dbReference type="PANTHER" id="PTHR43727">
    <property type="entry name" value="DIAMINOPIMELATE DECARBOXYLASE"/>
    <property type="match status" value="1"/>
</dbReference>
<evidence type="ECO:0000256" key="6">
    <source>
        <dbReference type="NCBIfam" id="TIGR01048"/>
    </source>
</evidence>
<dbReference type="PRINTS" id="PR01181">
    <property type="entry name" value="DAPDCRBXLASE"/>
</dbReference>
<dbReference type="Gene3D" id="2.40.37.10">
    <property type="entry name" value="Lyase, Ornithine Decarboxylase, Chain A, domain 1"/>
    <property type="match status" value="1"/>
</dbReference>
<feature type="active site" description="Proton donor" evidence="7">
    <location>
        <position position="342"/>
    </location>
</feature>
<dbReference type="GO" id="GO:0030170">
    <property type="term" value="F:pyridoxal phosphate binding"/>
    <property type="evidence" value="ECO:0007669"/>
    <property type="project" value="UniProtKB-UniRule"/>
</dbReference>
<comment type="similarity">
    <text evidence="5">Belongs to the Orn/Lys/Arg decarboxylase class-II family. LysA subfamily.</text>
</comment>
<comment type="function">
    <text evidence="5">Specifically catalyzes the decarboxylation of meso-diaminopimelate (meso-DAP) to L-lysine.</text>
</comment>
<evidence type="ECO:0000256" key="2">
    <source>
        <dbReference type="ARBA" id="ARBA00022793"/>
    </source>
</evidence>
<keyword evidence="5" id="KW-0028">Amino-acid biosynthesis</keyword>
<dbReference type="PRINTS" id="PR01179">
    <property type="entry name" value="ODADCRBXLASE"/>
</dbReference>